<dbReference type="SUPFAM" id="SSF52172">
    <property type="entry name" value="CheY-like"/>
    <property type="match status" value="1"/>
</dbReference>
<evidence type="ECO:0000256" key="1">
    <source>
        <dbReference type="ARBA" id="ARBA00022553"/>
    </source>
</evidence>
<reference evidence="4 5" key="1">
    <citation type="journal article" date="2016" name="Nat. Commun.">
        <title>Thousands of microbial genomes shed light on interconnected biogeochemical processes in an aquifer system.</title>
        <authorList>
            <person name="Anantharaman K."/>
            <person name="Brown C.T."/>
            <person name="Hug L.A."/>
            <person name="Sharon I."/>
            <person name="Castelle C.J."/>
            <person name="Probst A.J."/>
            <person name="Thomas B.C."/>
            <person name="Singh A."/>
            <person name="Wilkins M.J."/>
            <person name="Karaoz U."/>
            <person name="Brodie E.L."/>
            <person name="Williams K.H."/>
            <person name="Hubbard S.S."/>
            <person name="Banfield J.F."/>
        </authorList>
    </citation>
    <scope>NUCLEOTIDE SEQUENCE [LARGE SCALE GENOMIC DNA]</scope>
    <source>
        <strain evidence="5">RIFCSPLOWO2_12_FULL_64_10</strain>
    </source>
</reference>
<dbReference type="Gene3D" id="3.40.50.2300">
    <property type="match status" value="1"/>
</dbReference>
<accession>A0A1F6C528</accession>
<dbReference type="SMART" id="SM00448">
    <property type="entry name" value="REC"/>
    <property type="match status" value="1"/>
</dbReference>
<dbReference type="Pfam" id="PF00072">
    <property type="entry name" value="Response_reg"/>
    <property type="match status" value="1"/>
</dbReference>
<dbReference type="InterPro" id="IPR035965">
    <property type="entry name" value="PAS-like_dom_sf"/>
</dbReference>
<dbReference type="GO" id="GO:0000160">
    <property type="term" value="P:phosphorelay signal transduction system"/>
    <property type="evidence" value="ECO:0007669"/>
    <property type="project" value="InterPro"/>
</dbReference>
<evidence type="ECO:0000256" key="2">
    <source>
        <dbReference type="PROSITE-ProRule" id="PRU00169"/>
    </source>
</evidence>
<gene>
    <name evidence="4" type="ORF">A3F84_14870</name>
</gene>
<dbReference type="InterPro" id="IPR050595">
    <property type="entry name" value="Bact_response_regulator"/>
</dbReference>
<comment type="caution">
    <text evidence="4">The sequence shown here is derived from an EMBL/GenBank/DDBJ whole genome shotgun (WGS) entry which is preliminary data.</text>
</comment>
<dbReference type="PROSITE" id="PS50110">
    <property type="entry name" value="RESPONSE_REGULATORY"/>
    <property type="match status" value="1"/>
</dbReference>
<dbReference type="AlphaFoldDB" id="A0A1F6C528"/>
<evidence type="ECO:0000259" key="3">
    <source>
        <dbReference type="PROSITE" id="PS50110"/>
    </source>
</evidence>
<dbReference type="Pfam" id="PF08448">
    <property type="entry name" value="PAS_4"/>
    <property type="match status" value="1"/>
</dbReference>
<dbReference type="EMBL" id="MFKF01000409">
    <property type="protein sequence ID" value="OGG44259.1"/>
    <property type="molecule type" value="Genomic_DNA"/>
</dbReference>
<name>A0A1F6C528_HANXR</name>
<sequence>MVDDEPRVLSSIEDLLEDEFEVLTTTDASGALRVLEEQEVAVILSDQRMPGLSGDQFLSRAKEVCGATRVLITGYADLDAVTRAVNSAQIYAYVAKPWDVTELRATVQRAADHYEMVRTLRENEERLRGLVERLPEGVCLLDGERRVVLANSTGQEYLRTLAGVRVGDVVSRIEGREVEDLLSPRPDGLAHEVVAEGPPHRAFEVEAHPTLEEGWVLVVREVTQEDHLEAVKPEELRQIVLRGMKHFVPYYERIDQMTAALEGCFQEIPEDALGRAGYVCEGGVWYRRVGIAVLEAGAFEELQKSGKVLKKEEVGFYKRLRASF</sequence>
<dbReference type="Proteomes" id="UP000178606">
    <property type="component" value="Unassembled WGS sequence"/>
</dbReference>
<dbReference type="InterPro" id="IPR013656">
    <property type="entry name" value="PAS_4"/>
</dbReference>
<feature type="domain" description="Response regulatory" evidence="3">
    <location>
        <begin position="1"/>
        <end position="111"/>
    </location>
</feature>
<dbReference type="Gene3D" id="3.30.450.20">
    <property type="entry name" value="PAS domain"/>
    <property type="match status" value="1"/>
</dbReference>
<protein>
    <recommendedName>
        <fullName evidence="3">Response regulatory domain-containing protein</fullName>
    </recommendedName>
</protein>
<dbReference type="PANTHER" id="PTHR44591:SF19">
    <property type="entry name" value="TWO-COMPONENT RESPONSE REGULATOR-RELATED"/>
    <property type="match status" value="1"/>
</dbReference>
<dbReference type="InterPro" id="IPR001789">
    <property type="entry name" value="Sig_transdc_resp-reg_receiver"/>
</dbReference>
<keyword evidence="1 2" id="KW-0597">Phosphoprotein</keyword>
<dbReference type="SUPFAM" id="SSF55785">
    <property type="entry name" value="PYP-like sensor domain (PAS domain)"/>
    <property type="match status" value="1"/>
</dbReference>
<evidence type="ECO:0000313" key="4">
    <source>
        <dbReference type="EMBL" id="OGG44259.1"/>
    </source>
</evidence>
<evidence type="ECO:0000313" key="5">
    <source>
        <dbReference type="Proteomes" id="UP000178606"/>
    </source>
</evidence>
<proteinExistence type="predicted"/>
<dbReference type="PANTHER" id="PTHR44591">
    <property type="entry name" value="STRESS RESPONSE REGULATOR PROTEIN 1"/>
    <property type="match status" value="1"/>
</dbReference>
<dbReference type="CDD" id="cd17569">
    <property type="entry name" value="REC_HupR-like"/>
    <property type="match status" value="1"/>
</dbReference>
<feature type="modified residue" description="4-aspartylphosphate" evidence="2">
    <location>
        <position position="46"/>
    </location>
</feature>
<organism evidence="4 5">
    <name type="scientific">Handelsmanbacteria sp. (strain RIFCSPLOWO2_12_FULL_64_10)</name>
    <dbReference type="NCBI Taxonomy" id="1817868"/>
    <lineage>
        <taxon>Bacteria</taxon>
        <taxon>Candidatus Handelsmaniibacteriota</taxon>
    </lineage>
</organism>
<dbReference type="InterPro" id="IPR011006">
    <property type="entry name" value="CheY-like_superfamily"/>
</dbReference>